<dbReference type="Pfam" id="PF00359">
    <property type="entry name" value="PTS_EIIA_2"/>
    <property type="match status" value="1"/>
</dbReference>
<dbReference type="PANTHER" id="PTHR47738">
    <property type="entry name" value="PTS SYSTEM FRUCTOSE-LIKE EIIA COMPONENT-RELATED"/>
    <property type="match status" value="1"/>
</dbReference>
<proteinExistence type="predicted"/>
<dbReference type="Proteomes" id="UP000627715">
    <property type="component" value="Unassembled WGS sequence"/>
</dbReference>
<dbReference type="PROSITE" id="PS51094">
    <property type="entry name" value="PTS_EIIA_TYPE_2"/>
    <property type="match status" value="1"/>
</dbReference>
<dbReference type="GO" id="GO:0008982">
    <property type="term" value="F:protein-N(PI)-phosphohistidine-sugar phosphotransferase activity"/>
    <property type="evidence" value="ECO:0007669"/>
    <property type="project" value="InterPro"/>
</dbReference>
<name>A0A916QL65_9GAMM</name>
<feature type="domain" description="PTS EIIA type-2" evidence="1">
    <location>
        <begin position="5"/>
        <end position="149"/>
    </location>
</feature>
<comment type="caution">
    <text evidence="2">The sequence shown here is derived from an EMBL/GenBank/DDBJ whole genome shotgun (WGS) entry which is preliminary data.</text>
</comment>
<dbReference type="PANTHER" id="PTHR47738:SF1">
    <property type="entry name" value="NITROGEN REGULATORY PROTEIN"/>
    <property type="match status" value="1"/>
</dbReference>
<dbReference type="RefSeq" id="WP_068810404.1">
    <property type="nucleotide sequence ID" value="NZ_BMIY01000009.1"/>
</dbReference>
<dbReference type="InterPro" id="IPR051541">
    <property type="entry name" value="PTS_SugarTrans_NitroReg"/>
</dbReference>
<dbReference type="EMBL" id="BMIY01000009">
    <property type="protein sequence ID" value="GFZ78564.1"/>
    <property type="molecule type" value="Genomic_DNA"/>
</dbReference>
<accession>A0A916QL65</accession>
<dbReference type="NCBIfam" id="TIGR01419">
    <property type="entry name" value="nitro_reg_IIA"/>
    <property type="match status" value="1"/>
</dbReference>
<dbReference type="InterPro" id="IPR002178">
    <property type="entry name" value="PTS_EIIA_type-2_dom"/>
</dbReference>
<dbReference type="SUPFAM" id="SSF55804">
    <property type="entry name" value="Phoshotransferase/anion transport protein"/>
    <property type="match status" value="1"/>
</dbReference>
<protein>
    <submittedName>
        <fullName evidence="2">PTS IIA-like nitrogen-regulatory protein PtsN</fullName>
    </submittedName>
</protein>
<reference evidence="2" key="1">
    <citation type="journal article" date="2014" name="Int. J. Syst. Evol. Microbiol.">
        <title>Complete genome sequence of Corynebacterium casei LMG S-19264T (=DSM 44701T), isolated from a smear-ripened cheese.</title>
        <authorList>
            <consortium name="US DOE Joint Genome Institute (JGI-PGF)"/>
            <person name="Walter F."/>
            <person name="Albersmeier A."/>
            <person name="Kalinowski J."/>
            <person name="Ruckert C."/>
        </authorList>
    </citation>
    <scope>NUCLEOTIDE SEQUENCE</scope>
    <source>
        <strain evidence="2">CGMCC 1.15425</strain>
    </source>
</reference>
<dbReference type="AlphaFoldDB" id="A0A916QL65"/>
<evidence type="ECO:0000259" key="1">
    <source>
        <dbReference type="PROSITE" id="PS51094"/>
    </source>
</evidence>
<sequence>MQLNSILTPERTFCKLPGVSKKRFLTTISEHIAAFTPSLTPDAIYTALLAREQLGSTGIGNGIAIPHCRVGTCDRITGALVTLDQGIDFDAVDSQQVDLLFVLIVPAEETDEHLRVLSELAHLFHNDSYCHKLRAQTSNEALFDTAIALSDQT</sequence>
<dbReference type="InterPro" id="IPR006320">
    <property type="entry name" value="PTS_Nitro_regul"/>
</dbReference>
<organism evidence="2 3">
    <name type="scientific">Pseudohongiella nitratireducens</name>
    <dbReference type="NCBI Taxonomy" id="1768907"/>
    <lineage>
        <taxon>Bacteria</taxon>
        <taxon>Pseudomonadati</taxon>
        <taxon>Pseudomonadota</taxon>
        <taxon>Gammaproteobacteria</taxon>
        <taxon>Pseudomonadales</taxon>
        <taxon>Pseudohongiellaceae</taxon>
        <taxon>Pseudohongiella</taxon>
    </lineage>
</organism>
<dbReference type="GO" id="GO:0030295">
    <property type="term" value="F:protein kinase activator activity"/>
    <property type="evidence" value="ECO:0007669"/>
    <property type="project" value="TreeGrafter"/>
</dbReference>
<keyword evidence="3" id="KW-1185">Reference proteome</keyword>
<dbReference type="GO" id="GO:0009401">
    <property type="term" value="P:phosphoenolpyruvate-dependent sugar phosphotransferase system"/>
    <property type="evidence" value="ECO:0007669"/>
    <property type="project" value="InterPro"/>
</dbReference>
<dbReference type="Gene3D" id="3.40.930.10">
    <property type="entry name" value="Mannitol-specific EII, Chain A"/>
    <property type="match status" value="1"/>
</dbReference>
<dbReference type="CDD" id="cd00211">
    <property type="entry name" value="PTS_IIA_fru"/>
    <property type="match status" value="1"/>
</dbReference>
<evidence type="ECO:0000313" key="2">
    <source>
        <dbReference type="EMBL" id="GFZ78564.1"/>
    </source>
</evidence>
<gene>
    <name evidence="2" type="ORF">GCM10011403_22030</name>
</gene>
<dbReference type="OrthoDB" id="95460at2"/>
<evidence type="ECO:0000313" key="3">
    <source>
        <dbReference type="Proteomes" id="UP000627715"/>
    </source>
</evidence>
<reference evidence="2" key="2">
    <citation type="submission" date="2020-09" db="EMBL/GenBank/DDBJ databases">
        <authorList>
            <person name="Sun Q."/>
            <person name="Zhou Y."/>
        </authorList>
    </citation>
    <scope>NUCLEOTIDE SEQUENCE</scope>
    <source>
        <strain evidence="2">CGMCC 1.15425</strain>
    </source>
</reference>
<dbReference type="InterPro" id="IPR016152">
    <property type="entry name" value="PTrfase/Anion_transptr"/>
</dbReference>